<dbReference type="GO" id="GO:0016655">
    <property type="term" value="F:oxidoreductase activity, acting on NAD(P)H, quinone or similar compound as acceptor"/>
    <property type="evidence" value="ECO:0007669"/>
    <property type="project" value="InterPro"/>
</dbReference>
<comment type="function">
    <text evidence="1">NDH shuttles electrons from NAD(P)H:plastoquinone, via FMN and iron-sulfur (Fe-S) centers, to quinones in the photosynthetic chain and possibly in a chloroplast respiratory chain. The immediate electron acceptor for the enzyme in this species is believed to be plastoquinone. Couples the redox reaction to proton translocation, and thus conserves the redox energy in a proton gradient.</text>
</comment>
<keyword evidence="7" id="KW-0521">NADP</keyword>
<sequence>MTATSSIMAPTSFSMLGWRSSNKQLHKRSLFSVSAQQAEVKQSEREEENKKLKQEGPIMMPPRSVEPQLNVQSKNMGREYGGPWLSSRSRYELVDHYEGAPLTEYTLRLIGSDIEHYIRKFLYEGEIQYNMDARVLNFSMGKPRVRFSYNGQLQDVK</sequence>
<evidence type="ECO:0000256" key="3">
    <source>
        <dbReference type="ARBA" id="ARBA00009484"/>
    </source>
</evidence>
<comment type="catalytic activity">
    <reaction evidence="15">
        <text>a plastoquinone + NADH + (n+1) H(+)(in) = a plastoquinol + NAD(+) + n H(+)(out)</text>
        <dbReference type="Rhea" id="RHEA:42608"/>
        <dbReference type="Rhea" id="RHEA-COMP:9561"/>
        <dbReference type="Rhea" id="RHEA-COMP:9562"/>
        <dbReference type="ChEBI" id="CHEBI:15378"/>
        <dbReference type="ChEBI" id="CHEBI:17757"/>
        <dbReference type="ChEBI" id="CHEBI:57540"/>
        <dbReference type="ChEBI" id="CHEBI:57945"/>
        <dbReference type="ChEBI" id="CHEBI:62192"/>
    </reaction>
</comment>
<keyword evidence="18" id="KW-1185">Reference proteome</keyword>
<evidence type="ECO:0000256" key="8">
    <source>
        <dbReference type="ARBA" id="ARBA00022957"/>
    </source>
</evidence>
<evidence type="ECO:0000256" key="11">
    <source>
        <dbReference type="ARBA" id="ARBA00023136"/>
    </source>
</evidence>
<dbReference type="Pfam" id="PF10664">
    <property type="entry name" value="NdhM"/>
    <property type="match status" value="1"/>
</dbReference>
<reference evidence="17" key="1">
    <citation type="submission" date="2019-10" db="EMBL/GenBank/DDBJ databases">
        <authorList>
            <person name="Zhang R."/>
            <person name="Pan Y."/>
            <person name="Wang J."/>
            <person name="Ma R."/>
            <person name="Yu S."/>
        </authorList>
    </citation>
    <scope>NUCLEOTIDE SEQUENCE</scope>
    <source>
        <strain evidence="17">LA-IB0</strain>
        <tissue evidence="17">Leaf</tissue>
    </source>
</reference>
<gene>
    <name evidence="17" type="ORF">BUALT_Bualt08G0098200</name>
</gene>
<dbReference type="AlphaFoldDB" id="A0AAV6X6P1"/>
<keyword evidence="11" id="KW-0472">Membrane</keyword>
<evidence type="ECO:0000256" key="6">
    <source>
        <dbReference type="ARBA" id="ARBA00022719"/>
    </source>
</evidence>
<feature type="region of interest" description="Disordered" evidence="16">
    <location>
        <begin position="36"/>
        <end position="70"/>
    </location>
</feature>
<evidence type="ECO:0000256" key="15">
    <source>
        <dbReference type="ARBA" id="ARBA00048026"/>
    </source>
</evidence>
<dbReference type="EMBL" id="WHWC01000008">
    <property type="protein sequence ID" value="KAG8378054.1"/>
    <property type="molecule type" value="Genomic_DNA"/>
</dbReference>
<comment type="catalytic activity">
    <reaction evidence="14">
        <text>a plastoquinone + NADPH + (n+1) H(+)(in) = a plastoquinol + NADP(+) + n H(+)(out)</text>
        <dbReference type="Rhea" id="RHEA:42612"/>
        <dbReference type="Rhea" id="RHEA-COMP:9561"/>
        <dbReference type="Rhea" id="RHEA-COMP:9562"/>
        <dbReference type="ChEBI" id="CHEBI:15378"/>
        <dbReference type="ChEBI" id="CHEBI:17757"/>
        <dbReference type="ChEBI" id="CHEBI:57783"/>
        <dbReference type="ChEBI" id="CHEBI:58349"/>
        <dbReference type="ChEBI" id="CHEBI:62192"/>
    </reaction>
</comment>
<evidence type="ECO:0000256" key="13">
    <source>
        <dbReference type="ARBA" id="ARBA00031769"/>
    </source>
</evidence>
<keyword evidence="9" id="KW-1278">Translocase</keyword>
<comment type="caution">
    <text evidence="17">The sequence shown here is derived from an EMBL/GenBank/DDBJ whole genome shotgun (WGS) entry which is preliminary data.</text>
</comment>
<evidence type="ECO:0000256" key="5">
    <source>
        <dbReference type="ARBA" id="ARBA00017454"/>
    </source>
</evidence>
<keyword evidence="10" id="KW-0520">NAD</keyword>
<dbReference type="PANTHER" id="PTHR36900:SF1">
    <property type="entry name" value="NAD(P)H-QUINONE OXIDOREDUCTASE SUBUNIT M, CHLOROPLASTIC"/>
    <property type="match status" value="1"/>
</dbReference>
<keyword evidence="8" id="KW-0618">Plastoquinone</keyword>
<proteinExistence type="inferred from homology"/>
<evidence type="ECO:0000256" key="9">
    <source>
        <dbReference type="ARBA" id="ARBA00022967"/>
    </source>
</evidence>
<organism evidence="17 18">
    <name type="scientific">Buddleja alternifolia</name>
    <dbReference type="NCBI Taxonomy" id="168488"/>
    <lineage>
        <taxon>Eukaryota</taxon>
        <taxon>Viridiplantae</taxon>
        <taxon>Streptophyta</taxon>
        <taxon>Embryophyta</taxon>
        <taxon>Tracheophyta</taxon>
        <taxon>Spermatophyta</taxon>
        <taxon>Magnoliopsida</taxon>
        <taxon>eudicotyledons</taxon>
        <taxon>Gunneridae</taxon>
        <taxon>Pentapetalae</taxon>
        <taxon>asterids</taxon>
        <taxon>lamiids</taxon>
        <taxon>Lamiales</taxon>
        <taxon>Scrophulariaceae</taxon>
        <taxon>Buddlejeae</taxon>
        <taxon>Buddleja</taxon>
    </lineage>
</organism>
<evidence type="ECO:0000256" key="14">
    <source>
        <dbReference type="ARBA" id="ARBA00047726"/>
    </source>
</evidence>
<comment type="subunit">
    <text evidence="4">Part of the chloroplast NDH complex, composed of a mixture of chloroplast and nucleus encoded subunits. Component of the NDH subcomplex A, at least composed of ndhH, ndhI, ndhJ, ndhK, ndhL, ndhM, ndhN and ndhO.</text>
</comment>
<evidence type="ECO:0000256" key="10">
    <source>
        <dbReference type="ARBA" id="ARBA00023027"/>
    </source>
</evidence>
<dbReference type="PANTHER" id="PTHR36900">
    <property type="entry name" value="NAD(P)H-QUINONE OXIDOREDUCTASE SUBUNIT M, CHLOROPLASTIC"/>
    <property type="match status" value="1"/>
</dbReference>
<evidence type="ECO:0000256" key="1">
    <source>
        <dbReference type="ARBA" id="ARBA00004059"/>
    </source>
</evidence>
<dbReference type="GO" id="GO:0048038">
    <property type="term" value="F:quinone binding"/>
    <property type="evidence" value="ECO:0007669"/>
    <property type="project" value="UniProtKB-KW"/>
</dbReference>
<protein>
    <recommendedName>
        <fullName evidence="5">NAD(P)H-quinone oxidoreductase subunit M, chloroplastic</fullName>
    </recommendedName>
    <alternativeName>
        <fullName evidence="13">NAD(P)H dehydrogenase subunit M</fullName>
    </alternativeName>
    <alternativeName>
        <fullName evidence="12">NADH-plastoquinone oxidoreductase subunit M</fullName>
    </alternativeName>
</protein>
<evidence type="ECO:0000256" key="7">
    <source>
        <dbReference type="ARBA" id="ARBA00022857"/>
    </source>
</evidence>
<evidence type="ECO:0000256" key="16">
    <source>
        <dbReference type="SAM" id="MobiDB-lite"/>
    </source>
</evidence>
<keyword evidence="6" id="KW-0874">Quinone</keyword>
<accession>A0AAV6X6P1</accession>
<dbReference type="Proteomes" id="UP000826271">
    <property type="component" value="Unassembled WGS sequence"/>
</dbReference>
<evidence type="ECO:0000256" key="2">
    <source>
        <dbReference type="ARBA" id="ARBA00004185"/>
    </source>
</evidence>
<evidence type="ECO:0000313" key="17">
    <source>
        <dbReference type="EMBL" id="KAG8378054.1"/>
    </source>
</evidence>
<feature type="compositionally biased region" description="Basic and acidic residues" evidence="16">
    <location>
        <begin position="41"/>
        <end position="54"/>
    </location>
</feature>
<comment type="subcellular location">
    <subcellularLocation>
        <location evidence="2">Plastid</location>
        <location evidence="2">Chloroplast thylakoid membrane</location>
        <topology evidence="2">Peripheral membrane protein</topology>
        <orientation evidence="2">Stromal side</orientation>
    </subcellularLocation>
</comment>
<evidence type="ECO:0000256" key="4">
    <source>
        <dbReference type="ARBA" id="ARBA00011851"/>
    </source>
</evidence>
<dbReference type="InterPro" id="IPR018922">
    <property type="entry name" value="NdhM"/>
</dbReference>
<evidence type="ECO:0000313" key="18">
    <source>
        <dbReference type="Proteomes" id="UP000826271"/>
    </source>
</evidence>
<comment type="similarity">
    <text evidence="3">Belongs to the NDH complex subunit M family.</text>
</comment>
<evidence type="ECO:0000256" key="12">
    <source>
        <dbReference type="ARBA" id="ARBA00029860"/>
    </source>
</evidence>
<name>A0AAV6X6P1_9LAMI</name>
<dbReference type="GO" id="GO:0009535">
    <property type="term" value="C:chloroplast thylakoid membrane"/>
    <property type="evidence" value="ECO:0007669"/>
    <property type="project" value="UniProtKB-SubCell"/>
</dbReference>